<sequence length="196" mass="22787">MLNIAPVTLEGKYVRLEPLRHAHIEGIWEAGRYENIWPYMSVKIDQLEDAVSFVETAMRNEEEGIELPFAIISREEGKVIGSTRFLNIARKDRGLEIGFTWLTPSVWKSAINTECKYLLMRHCFEQLGCIRVQLKTDSRNLNSQRAIARIGGVREGVLRNHMILPDGYVRDSVYFSITHTEWKNVQEKLHLLLFRE</sequence>
<accession>A0A3M8DJV9</accession>
<dbReference type="InterPro" id="IPR000182">
    <property type="entry name" value="GNAT_dom"/>
</dbReference>
<dbReference type="Proteomes" id="UP000269573">
    <property type="component" value="Unassembled WGS sequence"/>
</dbReference>
<keyword evidence="2" id="KW-0808">Transferase</keyword>
<dbReference type="PROSITE" id="PS51186">
    <property type="entry name" value="GNAT"/>
    <property type="match status" value="1"/>
</dbReference>
<dbReference type="Gene3D" id="3.40.630.30">
    <property type="match status" value="1"/>
</dbReference>
<organism evidence="2 3">
    <name type="scientific">Brevibacillus nitrificans</name>
    <dbReference type="NCBI Taxonomy" id="651560"/>
    <lineage>
        <taxon>Bacteria</taxon>
        <taxon>Bacillati</taxon>
        <taxon>Bacillota</taxon>
        <taxon>Bacilli</taxon>
        <taxon>Bacillales</taxon>
        <taxon>Paenibacillaceae</taxon>
        <taxon>Brevibacillus</taxon>
    </lineage>
</organism>
<evidence type="ECO:0000313" key="3">
    <source>
        <dbReference type="Proteomes" id="UP000269573"/>
    </source>
</evidence>
<gene>
    <name evidence="2" type="ORF">EDM59_04015</name>
</gene>
<name>A0A3M8DJV9_9BACL</name>
<evidence type="ECO:0000313" key="2">
    <source>
        <dbReference type="EMBL" id="RNB88304.1"/>
    </source>
</evidence>
<reference evidence="2 3" key="1">
    <citation type="submission" date="2018-10" db="EMBL/GenBank/DDBJ databases">
        <title>Phylogenomics of Brevibacillus.</title>
        <authorList>
            <person name="Dunlap C."/>
        </authorList>
    </citation>
    <scope>NUCLEOTIDE SEQUENCE [LARGE SCALE GENOMIC DNA]</scope>
    <source>
        <strain evidence="2 3">JCM 15774</strain>
    </source>
</reference>
<comment type="caution">
    <text evidence="2">The sequence shown here is derived from an EMBL/GenBank/DDBJ whole genome shotgun (WGS) entry which is preliminary data.</text>
</comment>
<protein>
    <submittedName>
        <fullName evidence="2">N-acetyltransferase</fullName>
    </submittedName>
</protein>
<dbReference type="InterPro" id="IPR016181">
    <property type="entry name" value="Acyl_CoA_acyltransferase"/>
</dbReference>
<proteinExistence type="predicted"/>
<dbReference type="AlphaFoldDB" id="A0A3M8DJV9"/>
<dbReference type="SUPFAM" id="SSF55729">
    <property type="entry name" value="Acyl-CoA N-acyltransferases (Nat)"/>
    <property type="match status" value="1"/>
</dbReference>
<dbReference type="Pfam" id="PF13302">
    <property type="entry name" value="Acetyltransf_3"/>
    <property type="match status" value="1"/>
</dbReference>
<keyword evidence="3" id="KW-1185">Reference proteome</keyword>
<feature type="domain" description="N-acetyltransferase" evidence="1">
    <location>
        <begin position="14"/>
        <end position="180"/>
    </location>
</feature>
<evidence type="ECO:0000259" key="1">
    <source>
        <dbReference type="PROSITE" id="PS51186"/>
    </source>
</evidence>
<dbReference type="PANTHER" id="PTHR43610:SF1">
    <property type="entry name" value="N-ACETYLTRANSFERASE DOMAIN-CONTAINING PROTEIN"/>
    <property type="match status" value="1"/>
</dbReference>
<dbReference type="RefSeq" id="WP_122922423.1">
    <property type="nucleotide sequence ID" value="NZ_RHHU01000003.1"/>
</dbReference>
<dbReference type="GO" id="GO:0016747">
    <property type="term" value="F:acyltransferase activity, transferring groups other than amino-acyl groups"/>
    <property type="evidence" value="ECO:0007669"/>
    <property type="project" value="InterPro"/>
</dbReference>
<dbReference type="PANTHER" id="PTHR43610">
    <property type="entry name" value="BLL6696 PROTEIN"/>
    <property type="match status" value="1"/>
</dbReference>
<dbReference type="EMBL" id="RHHU01000003">
    <property type="protein sequence ID" value="RNB88304.1"/>
    <property type="molecule type" value="Genomic_DNA"/>
</dbReference>